<evidence type="ECO:0000313" key="1">
    <source>
        <dbReference type="EMBL" id="KWV59186.1"/>
    </source>
</evidence>
<comment type="caution">
    <text evidence="1">The sequence shown here is derived from an EMBL/GenBank/DDBJ whole genome shotgun (WGS) entry which is preliminary data.</text>
</comment>
<dbReference type="RefSeq" id="WP_028748381.1">
    <property type="nucleotide sequence ID" value="NZ_LNCD01000014.1"/>
</dbReference>
<protein>
    <submittedName>
        <fullName evidence="1">Uncharacterized protein</fullName>
    </submittedName>
</protein>
<gene>
    <name evidence="1" type="ORF">AS026_29225</name>
</gene>
<proteinExistence type="predicted"/>
<name>A0A109K1Q5_9HYPH</name>
<dbReference type="OrthoDB" id="460909at2"/>
<accession>A0A109K1Q5</accession>
<reference evidence="1 2" key="1">
    <citation type="submission" date="2015-11" db="EMBL/GenBank/DDBJ databases">
        <title>Draft Genome Sequence of the Strain BR 10423 (Rhizobium sp.) isolated from nodules of Mimosa pudica.</title>
        <authorList>
            <person name="Barauna A.C."/>
            <person name="Zilli J.E."/>
            <person name="Simoes-Araujo J.L."/>
            <person name="Reis V.M."/>
            <person name="James E.K."/>
            <person name="Reis F.B.Jr."/>
            <person name="Rouws L.F."/>
            <person name="Passos S.R."/>
            <person name="Gois S.R."/>
        </authorList>
    </citation>
    <scope>NUCLEOTIDE SEQUENCE [LARGE SCALE GENOMIC DNA]</scope>
    <source>
        <strain evidence="1 2">BR10423</strain>
    </source>
</reference>
<dbReference type="AlphaFoldDB" id="A0A109K1Q5"/>
<sequence>MVPFRVRKDAKSWFKDLYRDKSFKIDFDTFYFCFIAGVATGRKRAMTGEDTSEMIDYFPQPYGASSKILVGLFLSAEMEKLGLVMTERERVHLEIAKLVRHDSSNHLTAAGVGEFSQYAHGGFDILLEWFDDRPRSLDTFERQFKRKLDAQLSNVG</sequence>
<dbReference type="Proteomes" id="UP000068164">
    <property type="component" value="Unassembled WGS sequence"/>
</dbReference>
<evidence type="ECO:0000313" key="2">
    <source>
        <dbReference type="Proteomes" id="UP000068164"/>
    </source>
</evidence>
<keyword evidence="2" id="KW-1185">Reference proteome</keyword>
<organism evidence="1 2">
    <name type="scientific">Rhizobium altiplani</name>
    <dbReference type="NCBI Taxonomy" id="1864509"/>
    <lineage>
        <taxon>Bacteria</taxon>
        <taxon>Pseudomonadati</taxon>
        <taxon>Pseudomonadota</taxon>
        <taxon>Alphaproteobacteria</taxon>
        <taxon>Hyphomicrobiales</taxon>
        <taxon>Rhizobiaceae</taxon>
        <taxon>Rhizobium/Agrobacterium group</taxon>
        <taxon>Rhizobium</taxon>
    </lineage>
</organism>
<dbReference type="EMBL" id="LNCD01000014">
    <property type="protein sequence ID" value="KWV59186.1"/>
    <property type="molecule type" value="Genomic_DNA"/>
</dbReference>